<evidence type="ECO:0000256" key="1">
    <source>
        <dbReference type="SAM" id="MobiDB-lite"/>
    </source>
</evidence>
<feature type="transmembrane region" description="Helical" evidence="2">
    <location>
        <begin position="410"/>
        <end position="434"/>
    </location>
</feature>
<dbReference type="Gene3D" id="3.40.190.10">
    <property type="entry name" value="Periplasmic binding protein-like II"/>
    <property type="match status" value="1"/>
</dbReference>
<protein>
    <submittedName>
        <fullName evidence="3">Uncharacterized protein</fullName>
    </submittedName>
</protein>
<dbReference type="RefSeq" id="WP_311759111.1">
    <property type="nucleotide sequence ID" value="NZ_JAVRQI010000006.1"/>
</dbReference>
<evidence type="ECO:0000313" key="3">
    <source>
        <dbReference type="EMBL" id="MDT1062012.1"/>
    </source>
</evidence>
<sequence length="1073" mass="120007">MENPWPAGVPWSLWTYNQLRAEELAQLPMMGVKFTSAFLYAFAFGCVFVAIFAWQRFRRKSEVNSASRALTNLSPSDLGGNGALVRAYFIYAGSILLLYVSLTFFGKLILQSTQMIPVAGIKVDLDELQFDSPQWPLMLAFAFAGLSQMLPPVELTESWLRNRAYRAVGIPVRLEQTMRNLIVTLERACAAGKGKGELGTKLGQYHTQWNASMRHHDWLVELADQRQSRIDELLSLLSQLELLVFWAKTARGSWPGHEVSQEVRQIERDFVKEADLLLNEFQQRMSESPPQGKETDTTVRKTRFNEYIGSALDRAQALRFDLVSILAIFLERDINSPDTDAATANRTVTDLALQELLVETERPDTSGTGPESGLFFAILTVFVIYAAAAWRGLQEPIGQFVDESNLYGMLITALVETLRIASLTWLPLLAAFSLRQFLWDTGDWARARKSHRPNNYLSQILSCLCLGISVSLIGLVCVAALRAFFVAPNATYFYSLLFKGAVPFLLYYPTQAVVLIVLIPVALMSADLRASTSIRLWYGVFCAVGVGFLSVQHSYFWNGSLSFHCPGLRVIATLDCARRLDLVGHVILVILAFLAAGVFGELPERTRMQPARVLPRSLPVIALLALLPAMDARAQVAPPPEEVVVGFRADAPPFSYRDRNRANPAETRPFKGFLADLCFDIFAGDDRYRIKAVPVTAEDRFARLRDPDSPPPPGTGVAETEPIDMLCDAVTMRFSDRERAGRGIYSPIVFASGVSFLELVSRSSGEVVIGYVQNTTARDVARKVCEIDYFKALLPPQRSLLFERCNLLWHAAVAIERWNRFSNQVYGIGMAEDRALLRQELQDLSDVAERLQKLAASPEMNLSPATLDLARRVTDDPAFADCATAGTNACPQAISLISDPVCALDYQPPPPGPRRQAFEQAPWPDYHFCPRQSHEDLIRWLCTAHGTQRRVYMGDRELILGRLESWVRVNGSCNIERPQGAEYLSYEPYAFLISLSNPRLVQFVQRRIHEMFSNRTEMTSRFASSFPGREMSPALAYLFLLNAVENEENYGLQPRLKGDEPVPAAPDTTGTTN</sequence>
<dbReference type="EMBL" id="JAVRQI010000006">
    <property type="protein sequence ID" value="MDT1062012.1"/>
    <property type="molecule type" value="Genomic_DNA"/>
</dbReference>
<keyword evidence="4" id="KW-1185">Reference proteome</keyword>
<dbReference type="Proteomes" id="UP001251085">
    <property type="component" value="Unassembled WGS sequence"/>
</dbReference>
<feature type="transmembrane region" description="Helical" evidence="2">
    <location>
        <begin position="135"/>
        <end position="153"/>
    </location>
</feature>
<feature type="transmembrane region" description="Helical" evidence="2">
    <location>
        <begin position="455"/>
        <end position="485"/>
    </location>
</feature>
<keyword evidence="2" id="KW-1133">Transmembrane helix</keyword>
<feature type="transmembrane region" description="Helical" evidence="2">
    <location>
        <begin position="37"/>
        <end position="54"/>
    </location>
</feature>
<feature type="transmembrane region" description="Helical" evidence="2">
    <location>
        <begin position="372"/>
        <end position="390"/>
    </location>
</feature>
<reference evidence="4" key="1">
    <citation type="submission" date="2023-07" db="EMBL/GenBank/DDBJ databases">
        <title>Characterization of two Paracoccaceae strains isolated from Phycosphere and proposal of Xinfangfangia lacusdiani sp. nov.</title>
        <authorList>
            <person name="Deng Y."/>
            <person name="Zhang Y.Q."/>
        </authorList>
    </citation>
    <scope>NUCLEOTIDE SEQUENCE [LARGE SCALE GENOMIC DNA]</scope>
    <source>
        <strain evidence="4">CPCC 101403</strain>
    </source>
</reference>
<feature type="transmembrane region" description="Helical" evidence="2">
    <location>
        <begin position="536"/>
        <end position="557"/>
    </location>
</feature>
<keyword evidence="2" id="KW-0472">Membrane</keyword>
<name>A0ABU3ECQ7_9RHOB</name>
<comment type="caution">
    <text evidence="3">The sequence shown here is derived from an EMBL/GenBank/DDBJ whole genome shotgun (WGS) entry which is preliminary data.</text>
</comment>
<gene>
    <name evidence="3" type="ORF">RM190_09105</name>
</gene>
<feature type="transmembrane region" description="Helical" evidence="2">
    <location>
        <begin position="505"/>
        <end position="524"/>
    </location>
</feature>
<accession>A0ABU3ECQ7</accession>
<keyword evidence="2" id="KW-0812">Transmembrane</keyword>
<feature type="transmembrane region" description="Helical" evidence="2">
    <location>
        <begin position="582"/>
        <end position="601"/>
    </location>
</feature>
<feature type="transmembrane region" description="Helical" evidence="2">
    <location>
        <begin position="613"/>
        <end position="630"/>
    </location>
</feature>
<feature type="transmembrane region" description="Helical" evidence="2">
    <location>
        <begin position="88"/>
        <end position="110"/>
    </location>
</feature>
<evidence type="ECO:0000313" key="4">
    <source>
        <dbReference type="Proteomes" id="UP001251085"/>
    </source>
</evidence>
<evidence type="ECO:0000256" key="2">
    <source>
        <dbReference type="SAM" id="Phobius"/>
    </source>
</evidence>
<feature type="region of interest" description="Disordered" evidence="1">
    <location>
        <begin position="1051"/>
        <end position="1073"/>
    </location>
</feature>
<proteinExistence type="predicted"/>
<organism evidence="3 4">
    <name type="scientific">Paracoccus broussonetiae</name>
    <dbReference type="NCBI Taxonomy" id="3075834"/>
    <lineage>
        <taxon>Bacteria</taxon>
        <taxon>Pseudomonadati</taxon>
        <taxon>Pseudomonadota</taxon>
        <taxon>Alphaproteobacteria</taxon>
        <taxon>Rhodobacterales</taxon>
        <taxon>Paracoccaceae</taxon>
        <taxon>Paracoccus</taxon>
    </lineage>
</organism>